<name>K4RE56_STRDJ</name>
<protein>
    <submittedName>
        <fullName evidence="1">Uncharacterized protein</fullName>
    </submittedName>
</protein>
<reference evidence="1 2" key="1">
    <citation type="journal article" date="2012" name="J. Bacteriol.">
        <title>Genome sequence of the bacterium Streptomyces davawensis JCM 4913 and heterologous production of the unique antibiotic roseoflavin.</title>
        <authorList>
            <person name="Jankowitsch F."/>
            <person name="Schwarz J."/>
            <person name="Ruckert C."/>
            <person name="Gust B."/>
            <person name="Szczepanowski R."/>
            <person name="Blom J."/>
            <person name="Pelzer S."/>
            <person name="Kalinowski J."/>
            <person name="Mack M."/>
        </authorList>
    </citation>
    <scope>NUCLEOTIDE SEQUENCE [LARGE SCALE GENOMIC DNA]</scope>
    <source>
        <strain evidence="2">DSM 101723 / JCM 4913 / KCC S-0913 / 768</strain>
    </source>
</reference>
<sequence length="69" mass="7754">MPPARTDLNAFATDLAFRLPGSWNSEYHHHAAYKDQFPIAEQLWDLGHVDWVVSEFVLTHDAVLHGPGG</sequence>
<dbReference type="PATRIC" id="fig|1214101.3.peg.7762"/>
<dbReference type="EMBL" id="HE971709">
    <property type="protein sequence ID" value="CCK32043.1"/>
    <property type="molecule type" value="Genomic_DNA"/>
</dbReference>
<keyword evidence="2" id="KW-1185">Reference proteome</keyword>
<dbReference type="HOGENOM" id="CLU_2774000_0_0_11"/>
<gene>
    <name evidence="1" type="ORF">BN159_7664</name>
</gene>
<accession>K4RE56</accession>
<evidence type="ECO:0000313" key="1">
    <source>
        <dbReference type="EMBL" id="CCK32043.1"/>
    </source>
</evidence>
<dbReference type="KEGG" id="sdv:BN159_7664"/>
<proteinExistence type="predicted"/>
<dbReference type="STRING" id="1214101.BN159_7664"/>
<evidence type="ECO:0000313" key="2">
    <source>
        <dbReference type="Proteomes" id="UP000008043"/>
    </source>
</evidence>
<dbReference type="RefSeq" id="WP_015662369.1">
    <property type="nucleotide sequence ID" value="NC_020504.1"/>
</dbReference>
<dbReference type="Proteomes" id="UP000008043">
    <property type="component" value="Chromosome"/>
</dbReference>
<dbReference type="AlphaFoldDB" id="K4RE56"/>
<organism evidence="1 2">
    <name type="scientific">Streptomyces davaonensis (strain DSM 101723 / JCM 4913 / KCC S-0913 / 768)</name>
    <dbReference type="NCBI Taxonomy" id="1214101"/>
    <lineage>
        <taxon>Bacteria</taxon>
        <taxon>Bacillati</taxon>
        <taxon>Actinomycetota</taxon>
        <taxon>Actinomycetes</taxon>
        <taxon>Kitasatosporales</taxon>
        <taxon>Streptomycetaceae</taxon>
        <taxon>Streptomyces</taxon>
    </lineage>
</organism>